<organism evidence="1 4">
    <name type="scientific">Salmonella enterica subsp. enterica serovar Bovismorbificans</name>
    <dbReference type="NCBI Taxonomy" id="58097"/>
    <lineage>
        <taxon>Bacteria</taxon>
        <taxon>Pseudomonadati</taxon>
        <taxon>Pseudomonadota</taxon>
        <taxon>Gammaproteobacteria</taxon>
        <taxon>Enterobacterales</taxon>
        <taxon>Enterobacteriaceae</taxon>
        <taxon>Salmonella</taxon>
    </lineage>
</organism>
<name>A0A655CVM2_SALET</name>
<evidence type="ECO:0000313" key="4">
    <source>
        <dbReference type="Proteomes" id="UP000041314"/>
    </source>
</evidence>
<proteinExistence type="predicted"/>
<evidence type="ECO:0000313" key="2">
    <source>
        <dbReference type="EMBL" id="CNV28330.1"/>
    </source>
</evidence>
<dbReference type="Proteomes" id="UP000039541">
    <property type="component" value="Unassembled WGS sequence"/>
</dbReference>
<dbReference type="EMBL" id="CQPA01000017">
    <property type="protein sequence ID" value="CNU30825.1"/>
    <property type="molecule type" value="Genomic_DNA"/>
</dbReference>
<dbReference type="Proteomes" id="UP000041314">
    <property type="component" value="Unassembled WGS sequence"/>
</dbReference>
<dbReference type="AlphaFoldDB" id="A0A655CVM2"/>
<protein>
    <submittedName>
        <fullName evidence="1">Uncharacterized protein</fullName>
    </submittedName>
</protein>
<gene>
    <name evidence="1" type="ORF">ERS008198_02454</name>
    <name evidence="2" type="ORF">ERS008202_04852</name>
</gene>
<evidence type="ECO:0000313" key="1">
    <source>
        <dbReference type="EMBL" id="CNU30825.1"/>
    </source>
</evidence>
<accession>A0A655CVM2</accession>
<evidence type="ECO:0000313" key="3">
    <source>
        <dbReference type="Proteomes" id="UP000039541"/>
    </source>
</evidence>
<sequence length="166" mass="17064">MCDTSLSTLPIINTGLLILVRLSLVSSPVSWVGSSTIVGSRRVVSIVNCSVSCATLPAISVTSTKRVCCPSGNAEPTLNIQRPSPPFVSSIQLAALSILTRTWVISSAVTILNCGLSTLVMLSTSLSPLSVTNVTLSISAVVSITTGNGFDVAVFPALSSTVTVIL</sequence>
<dbReference type="EMBL" id="CQPC01000124">
    <property type="protein sequence ID" value="CNV28330.1"/>
    <property type="molecule type" value="Genomic_DNA"/>
</dbReference>
<reference evidence="3 4" key="1">
    <citation type="submission" date="2015-03" db="EMBL/GenBank/DDBJ databases">
        <authorList>
            <consortium name="Pathogen Informatics"/>
        </authorList>
    </citation>
    <scope>NUCLEOTIDE SEQUENCE [LARGE SCALE GENOMIC DNA]</scope>
    <source>
        <strain evidence="2 3">3476</strain>
        <strain evidence="1 4">A1104</strain>
    </source>
</reference>